<gene>
    <name evidence="1" type="ORF">METZ01_LOCUS454543</name>
</gene>
<sequence length="254" mass="29392">DEKYVATEDLDLVDVNTKGDVIDIGGSLLQERNWEASANADYSIDMQRQEIILSSTDGKPAYVEMKVVRTFYQPRRQYQVQLSLFVKNSSDSISYISTFESINGKNYQHNSLCDPDFKDCENYLLSSFFYQHNGKEFDGTPTEYRARLYTTGKEVRFVKLKLTAVRVYAPLYMYSLRKSDSHDSNALHPWSIPDSFNNRSEVINATNSKKNKWAVYNRRKIKNPVLSKKTGWAINGVSYDWNPRKDGSSSFFRK</sequence>
<name>A0A383A288_9ZZZZ</name>
<protein>
    <submittedName>
        <fullName evidence="1">Uncharacterized protein</fullName>
    </submittedName>
</protein>
<proteinExistence type="predicted"/>
<organism evidence="1">
    <name type="scientific">marine metagenome</name>
    <dbReference type="NCBI Taxonomy" id="408172"/>
    <lineage>
        <taxon>unclassified sequences</taxon>
        <taxon>metagenomes</taxon>
        <taxon>ecological metagenomes</taxon>
    </lineage>
</organism>
<feature type="non-terminal residue" evidence="1">
    <location>
        <position position="254"/>
    </location>
</feature>
<reference evidence="1" key="1">
    <citation type="submission" date="2018-05" db="EMBL/GenBank/DDBJ databases">
        <authorList>
            <person name="Lanie J.A."/>
            <person name="Ng W.-L."/>
            <person name="Kazmierczak K.M."/>
            <person name="Andrzejewski T.M."/>
            <person name="Davidsen T.M."/>
            <person name="Wayne K.J."/>
            <person name="Tettelin H."/>
            <person name="Glass J.I."/>
            <person name="Rusch D."/>
            <person name="Podicherti R."/>
            <person name="Tsui H.-C.T."/>
            <person name="Winkler M.E."/>
        </authorList>
    </citation>
    <scope>NUCLEOTIDE SEQUENCE</scope>
</reference>
<evidence type="ECO:0000313" key="1">
    <source>
        <dbReference type="EMBL" id="SVE01689.1"/>
    </source>
</evidence>
<dbReference type="AlphaFoldDB" id="A0A383A288"/>
<accession>A0A383A288</accession>
<feature type="non-terminal residue" evidence="1">
    <location>
        <position position="1"/>
    </location>
</feature>
<dbReference type="EMBL" id="UINC01188459">
    <property type="protein sequence ID" value="SVE01689.1"/>
    <property type="molecule type" value="Genomic_DNA"/>
</dbReference>